<comment type="caution">
    <text evidence="2">The sequence shown here is derived from an EMBL/GenBank/DDBJ whole genome shotgun (WGS) entry which is preliminary data.</text>
</comment>
<proteinExistence type="predicted"/>
<dbReference type="EMBL" id="LZKJ01000087">
    <property type="protein sequence ID" value="OBI47496.1"/>
    <property type="molecule type" value="Genomic_DNA"/>
</dbReference>
<gene>
    <name evidence="2" type="ORF">A5707_19685</name>
</gene>
<feature type="transmembrane region" description="Helical" evidence="1">
    <location>
        <begin position="36"/>
        <end position="54"/>
    </location>
</feature>
<accession>A0A1A2ZEH9</accession>
<name>A0A1A2ZEH9_9MYCO</name>
<evidence type="ECO:0000313" key="2">
    <source>
        <dbReference type="EMBL" id="OBI47496.1"/>
    </source>
</evidence>
<evidence type="ECO:0000313" key="3">
    <source>
        <dbReference type="Proteomes" id="UP000093592"/>
    </source>
</evidence>
<dbReference type="Proteomes" id="UP000093592">
    <property type="component" value="Unassembled WGS sequence"/>
</dbReference>
<feature type="transmembrane region" description="Helical" evidence="1">
    <location>
        <begin position="7"/>
        <end position="30"/>
    </location>
</feature>
<dbReference type="AlphaFoldDB" id="A0A1A2ZEH9"/>
<protein>
    <submittedName>
        <fullName evidence="2">Uncharacterized protein</fullName>
    </submittedName>
</protein>
<organism evidence="2 3">
    <name type="scientific">Mycobacterium kyorinense</name>
    <dbReference type="NCBI Taxonomy" id="487514"/>
    <lineage>
        <taxon>Bacteria</taxon>
        <taxon>Bacillati</taxon>
        <taxon>Actinomycetota</taxon>
        <taxon>Actinomycetes</taxon>
        <taxon>Mycobacteriales</taxon>
        <taxon>Mycobacteriaceae</taxon>
        <taxon>Mycobacterium</taxon>
    </lineage>
</organism>
<reference evidence="3" key="1">
    <citation type="submission" date="2016-06" db="EMBL/GenBank/DDBJ databases">
        <authorList>
            <person name="Sutton G."/>
            <person name="Brinkac L."/>
            <person name="Sanka R."/>
            <person name="Adams M."/>
            <person name="Lau E."/>
            <person name="Sam S."/>
            <person name="Sreng N."/>
            <person name="Him V."/>
            <person name="Kerleguer A."/>
            <person name="Cheng S."/>
        </authorList>
    </citation>
    <scope>NUCLEOTIDE SEQUENCE [LARGE SCALE GENOMIC DNA]</scope>
    <source>
        <strain evidence="3">E861</strain>
    </source>
</reference>
<feature type="transmembrane region" description="Helical" evidence="1">
    <location>
        <begin position="66"/>
        <end position="89"/>
    </location>
</feature>
<keyword evidence="1" id="KW-0812">Transmembrane</keyword>
<keyword evidence="1" id="KW-0472">Membrane</keyword>
<sequence>MGTESVWGVAGGAVVGYIAWLVAMSVGNAVTTVSRWSLAALGLSVLLAIWAVLWGRRQRRRRNYPLAAFVFGLPILPVVLSLAVLAATYL</sequence>
<dbReference type="RefSeq" id="WP_065014256.1">
    <property type="nucleotide sequence ID" value="NZ_LZKJ01000087.1"/>
</dbReference>
<keyword evidence="1" id="KW-1133">Transmembrane helix</keyword>
<evidence type="ECO:0000256" key="1">
    <source>
        <dbReference type="SAM" id="Phobius"/>
    </source>
</evidence>